<evidence type="ECO:0000256" key="3">
    <source>
        <dbReference type="ARBA" id="ARBA00023163"/>
    </source>
</evidence>
<keyword evidence="8" id="KW-1185">Reference proteome</keyword>
<name>A0A852R870_9MICO</name>
<keyword evidence="2 4" id="KW-0238">DNA-binding</keyword>
<dbReference type="Pfam" id="PF00440">
    <property type="entry name" value="TetR_N"/>
    <property type="match status" value="1"/>
</dbReference>
<dbReference type="InterPro" id="IPR050109">
    <property type="entry name" value="HTH-type_TetR-like_transc_reg"/>
</dbReference>
<reference evidence="7 8" key="1">
    <citation type="submission" date="2020-07" db="EMBL/GenBank/DDBJ databases">
        <title>Sequencing the genomes of 1000 actinobacteria strains.</title>
        <authorList>
            <person name="Klenk H.-P."/>
        </authorList>
    </citation>
    <scope>NUCLEOTIDE SEQUENCE [LARGE SCALE GENOMIC DNA]</scope>
    <source>
        <strain evidence="7 8">DSM 17380</strain>
    </source>
</reference>
<proteinExistence type="predicted"/>
<keyword evidence="3" id="KW-0804">Transcription</keyword>
<feature type="domain" description="HTH tetR-type" evidence="6">
    <location>
        <begin position="32"/>
        <end position="91"/>
    </location>
</feature>
<dbReference type="EMBL" id="JACCBD010000001">
    <property type="protein sequence ID" value="NYD27078.1"/>
    <property type="molecule type" value="Genomic_DNA"/>
</dbReference>
<comment type="caution">
    <text evidence="7">The sequence shown here is derived from an EMBL/GenBank/DDBJ whole genome shotgun (WGS) entry which is preliminary data.</text>
</comment>
<evidence type="ECO:0000313" key="7">
    <source>
        <dbReference type="EMBL" id="NYD27078.1"/>
    </source>
</evidence>
<sequence length="226" mass="24368">MPHPTPPPTPPRDTDAATPGSPILRAPDPRTARTRAAIVTGYSKLLREGNCDASVREVVAEAGISRASFYTHFSSVDEVALILIRDMFVGLADTHLAEHIRLGGRTNESVRGGQERLADAFWQHRDTLRPLMEGGQASAAYIEIVRAFSATIEQLLGHEPERMPAGIDPYVASVAIANTLVGLLTAWVTGSIETDRDTIVTHLIAMLPAWVSQPDSPAPHPRGGEN</sequence>
<evidence type="ECO:0000259" key="6">
    <source>
        <dbReference type="PROSITE" id="PS50977"/>
    </source>
</evidence>
<dbReference type="AlphaFoldDB" id="A0A852R870"/>
<dbReference type="RefSeq" id="WP_185987104.1">
    <property type="nucleotide sequence ID" value="NZ_BAAALZ010000001.1"/>
</dbReference>
<evidence type="ECO:0000313" key="8">
    <source>
        <dbReference type="Proteomes" id="UP000586095"/>
    </source>
</evidence>
<evidence type="ECO:0000256" key="5">
    <source>
        <dbReference type="SAM" id="MobiDB-lite"/>
    </source>
</evidence>
<dbReference type="Proteomes" id="UP000586095">
    <property type="component" value="Unassembled WGS sequence"/>
</dbReference>
<feature type="DNA-binding region" description="H-T-H motif" evidence="4">
    <location>
        <begin position="54"/>
        <end position="73"/>
    </location>
</feature>
<dbReference type="SUPFAM" id="SSF46689">
    <property type="entry name" value="Homeodomain-like"/>
    <property type="match status" value="1"/>
</dbReference>
<evidence type="ECO:0000256" key="2">
    <source>
        <dbReference type="ARBA" id="ARBA00023125"/>
    </source>
</evidence>
<dbReference type="GO" id="GO:0000976">
    <property type="term" value="F:transcription cis-regulatory region binding"/>
    <property type="evidence" value="ECO:0007669"/>
    <property type="project" value="TreeGrafter"/>
</dbReference>
<dbReference type="PANTHER" id="PTHR30055:SF234">
    <property type="entry name" value="HTH-TYPE TRANSCRIPTIONAL REGULATOR BETI"/>
    <property type="match status" value="1"/>
</dbReference>
<dbReference type="InterPro" id="IPR009057">
    <property type="entry name" value="Homeodomain-like_sf"/>
</dbReference>
<accession>A0A852R870</accession>
<dbReference type="PANTHER" id="PTHR30055">
    <property type="entry name" value="HTH-TYPE TRANSCRIPTIONAL REGULATOR RUTR"/>
    <property type="match status" value="1"/>
</dbReference>
<feature type="compositionally biased region" description="Pro residues" evidence="5">
    <location>
        <begin position="1"/>
        <end position="11"/>
    </location>
</feature>
<feature type="region of interest" description="Disordered" evidence="5">
    <location>
        <begin position="1"/>
        <end position="29"/>
    </location>
</feature>
<evidence type="ECO:0000256" key="1">
    <source>
        <dbReference type="ARBA" id="ARBA00023015"/>
    </source>
</evidence>
<keyword evidence="1" id="KW-0805">Transcription regulation</keyword>
<dbReference type="Gene3D" id="1.10.357.10">
    <property type="entry name" value="Tetracycline Repressor, domain 2"/>
    <property type="match status" value="1"/>
</dbReference>
<dbReference type="PROSITE" id="PS50977">
    <property type="entry name" value="HTH_TETR_2"/>
    <property type="match status" value="1"/>
</dbReference>
<organism evidence="7 8">
    <name type="scientific">Leucobacter aridicollis</name>
    <dbReference type="NCBI Taxonomy" id="283878"/>
    <lineage>
        <taxon>Bacteria</taxon>
        <taxon>Bacillati</taxon>
        <taxon>Actinomycetota</taxon>
        <taxon>Actinomycetes</taxon>
        <taxon>Micrococcales</taxon>
        <taxon>Microbacteriaceae</taxon>
        <taxon>Leucobacter</taxon>
    </lineage>
</organism>
<gene>
    <name evidence="7" type="ORF">BJ960_001881</name>
</gene>
<evidence type="ECO:0000256" key="4">
    <source>
        <dbReference type="PROSITE-ProRule" id="PRU00335"/>
    </source>
</evidence>
<protein>
    <submittedName>
        <fullName evidence="7">AcrR family transcriptional regulator</fullName>
    </submittedName>
</protein>
<dbReference type="GO" id="GO:0003700">
    <property type="term" value="F:DNA-binding transcription factor activity"/>
    <property type="evidence" value="ECO:0007669"/>
    <property type="project" value="TreeGrafter"/>
</dbReference>
<dbReference type="InterPro" id="IPR001647">
    <property type="entry name" value="HTH_TetR"/>
</dbReference>